<reference evidence="2 3" key="1">
    <citation type="journal article" date="2021" name="BMC Genomics">
        <title>Datura genome reveals duplications of psychoactive alkaloid biosynthetic genes and high mutation rate following tissue culture.</title>
        <authorList>
            <person name="Rajewski A."/>
            <person name="Carter-House D."/>
            <person name="Stajich J."/>
            <person name="Litt A."/>
        </authorList>
    </citation>
    <scope>NUCLEOTIDE SEQUENCE [LARGE SCALE GENOMIC DNA]</scope>
    <source>
        <strain evidence="2">AR-01</strain>
    </source>
</reference>
<feature type="region of interest" description="Disordered" evidence="1">
    <location>
        <begin position="74"/>
        <end position="93"/>
    </location>
</feature>
<evidence type="ECO:0000256" key="1">
    <source>
        <dbReference type="SAM" id="MobiDB-lite"/>
    </source>
</evidence>
<accession>A0ABS8S3N7</accession>
<comment type="caution">
    <text evidence="2">The sequence shown here is derived from an EMBL/GenBank/DDBJ whole genome shotgun (WGS) entry which is preliminary data.</text>
</comment>
<keyword evidence="3" id="KW-1185">Reference proteome</keyword>
<proteinExistence type="predicted"/>
<protein>
    <submittedName>
        <fullName evidence="2">Uncharacterized protein</fullName>
    </submittedName>
</protein>
<feature type="compositionally biased region" description="Polar residues" evidence="1">
    <location>
        <begin position="140"/>
        <end position="153"/>
    </location>
</feature>
<name>A0ABS8S3N7_DATST</name>
<organism evidence="2 3">
    <name type="scientific">Datura stramonium</name>
    <name type="common">Jimsonweed</name>
    <name type="synonym">Common thornapple</name>
    <dbReference type="NCBI Taxonomy" id="4076"/>
    <lineage>
        <taxon>Eukaryota</taxon>
        <taxon>Viridiplantae</taxon>
        <taxon>Streptophyta</taxon>
        <taxon>Embryophyta</taxon>
        <taxon>Tracheophyta</taxon>
        <taxon>Spermatophyta</taxon>
        <taxon>Magnoliopsida</taxon>
        <taxon>eudicotyledons</taxon>
        <taxon>Gunneridae</taxon>
        <taxon>Pentapetalae</taxon>
        <taxon>asterids</taxon>
        <taxon>lamiids</taxon>
        <taxon>Solanales</taxon>
        <taxon>Solanaceae</taxon>
        <taxon>Solanoideae</taxon>
        <taxon>Datureae</taxon>
        <taxon>Datura</taxon>
    </lineage>
</organism>
<sequence length="199" mass="21653">MSKVAYSSNTSLNSWSVNQVRKKLSGTTIEMSPSDVRTSAGKLLCIERRARDASAVAGASILASLSILWQDPSSLKPTSQIPEEREWTRDSMPASAAGVSLRCAGLSAKEAELLKEGCSAHKISANSEQIPGEPDLPKGNESSSGQATNTNTLIDPLGLEAQPKWRATMYRLWLGHQRIPCSRQIHKEPRIQPRAVKVF</sequence>
<evidence type="ECO:0000313" key="3">
    <source>
        <dbReference type="Proteomes" id="UP000823775"/>
    </source>
</evidence>
<gene>
    <name evidence="2" type="ORF">HAX54_020902</name>
</gene>
<dbReference type="Proteomes" id="UP000823775">
    <property type="component" value="Unassembled WGS sequence"/>
</dbReference>
<dbReference type="EMBL" id="JACEIK010000251">
    <property type="protein sequence ID" value="MCD7453433.1"/>
    <property type="molecule type" value="Genomic_DNA"/>
</dbReference>
<evidence type="ECO:0000313" key="2">
    <source>
        <dbReference type="EMBL" id="MCD7453433.1"/>
    </source>
</evidence>
<feature type="region of interest" description="Disordered" evidence="1">
    <location>
        <begin position="125"/>
        <end position="155"/>
    </location>
</feature>